<proteinExistence type="inferred from homology"/>
<keyword evidence="2 6" id="KW-1003">Cell membrane</keyword>
<evidence type="ECO:0000256" key="3">
    <source>
        <dbReference type="ARBA" id="ARBA00022692"/>
    </source>
</evidence>
<evidence type="ECO:0000259" key="7">
    <source>
        <dbReference type="Pfam" id="PF09335"/>
    </source>
</evidence>
<evidence type="ECO:0000256" key="1">
    <source>
        <dbReference type="ARBA" id="ARBA00004651"/>
    </source>
</evidence>
<dbReference type="EMBL" id="DWVZ01000048">
    <property type="protein sequence ID" value="HJC62732.1"/>
    <property type="molecule type" value="Genomic_DNA"/>
</dbReference>
<comment type="caution">
    <text evidence="8">The sequence shown here is derived from an EMBL/GenBank/DDBJ whole genome shotgun (WGS) entry which is preliminary data.</text>
</comment>
<reference evidence="8" key="2">
    <citation type="submission" date="2021-04" db="EMBL/GenBank/DDBJ databases">
        <authorList>
            <person name="Gilroy R."/>
        </authorList>
    </citation>
    <scope>NUCLEOTIDE SEQUENCE</scope>
    <source>
        <strain evidence="8">ChiBcec2-3848</strain>
    </source>
</reference>
<reference evidence="8" key="1">
    <citation type="journal article" date="2021" name="PeerJ">
        <title>Extensive microbial diversity within the chicken gut microbiome revealed by metagenomics and culture.</title>
        <authorList>
            <person name="Gilroy R."/>
            <person name="Ravi A."/>
            <person name="Getino M."/>
            <person name="Pursley I."/>
            <person name="Horton D.L."/>
            <person name="Alikhan N.F."/>
            <person name="Baker D."/>
            <person name="Gharbi K."/>
            <person name="Hall N."/>
            <person name="Watson M."/>
            <person name="Adriaenssens E.M."/>
            <person name="Foster-Nyarko E."/>
            <person name="Jarju S."/>
            <person name="Secka A."/>
            <person name="Antonio M."/>
            <person name="Oren A."/>
            <person name="Chaudhuri R.R."/>
            <person name="La Ragione R."/>
            <person name="Hildebrand F."/>
            <person name="Pallen M.J."/>
        </authorList>
    </citation>
    <scope>NUCLEOTIDE SEQUENCE</scope>
    <source>
        <strain evidence="8">ChiBcec2-3848</strain>
    </source>
</reference>
<sequence length="223" mass="24317">MEPYKHKKLQMVLKALPLTICAVLAVWVLVSEEEINVQTVLDYTPKSPLAAALVLLLFYALKSASFVFPIAVLQIAAGYLFQTPAALLINFAGRAVTLTIPYWIGYFSGSAMVDSLWKKYPRLKTVCSIQEKNPIFISFLLRTFCFLPGDAVSLYLGAVRIPFACYLAGGIMGTTLGVVLSTTLGASIKNPGSPAFWISGALMALVAVVSFGVYIHIRKREES</sequence>
<dbReference type="PANTHER" id="PTHR12677">
    <property type="entry name" value="GOLGI APPARATUS MEMBRANE PROTEIN TVP38-RELATED"/>
    <property type="match status" value="1"/>
</dbReference>
<keyword evidence="5 6" id="KW-0472">Membrane</keyword>
<dbReference type="InterPro" id="IPR015414">
    <property type="entry name" value="TMEM64"/>
</dbReference>
<feature type="transmembrane region" description="Helical" evidence="6">
    <location>
        <begin position="135"/>
        <end position="156"/>
    </location>
</feature>
<feature type="transmembrane region" description="Helical" evidence="6">
    <location>
        <begin position="196"/>
        <end position="217"/>
    </location>
</feature>
<organism evidence="8 9">
    <name type="scientific">Candidatus Blautia merdavium</name>
    <dbReference type="NCBI Taxonomy" id="2838494"/>
    <lineage>
        <taxon>Bacteria</taxon>
        <taxon>Bacillati</taxon>
        <taxon>Bacillota</taxon>
        <taxon>Clostridia</taxon>
        <taxon>Lachnospirales</taxon>
        <taxon>Lachnospiraceae</taxon>
        <taxon>Blautia</taxon>
    </lineage>
</organism>
<name>A0A9D2PN72_9FIRM</name>
<evidence type="ECO:0000256" key="2">
    <source>
        <dbReference type="ARBA" id="ARBA00022475"/>
    </source>
</evidence>
<dbReference type="PANTHER" id="PTHR12677:SF59">
    <property type="entry name" value="GOLGI APPARATUS MEMBRANE PROTEIN TVP38-RELATED"/>
    <property type="match status" value="1"/>
</dbReference>
<dbReference type="Pfam" id="PF09335">
    <property type="entry name" value="VTT_dom"/>
    <property type="match status" value="1"/>
</dbReference>
<feature type="domain" description="VTT" evidence="7">
    <location>
        <begin position="68"/>
        <end position="186"/>
    </location>
</feature>
<dbReference type="GO" id="GO:0005886">
    <property type="term" value="C:plasma membrane"/>
    <property type="evidence" value="ECO:0007669"/>
    <property type="project" value="UniProtKB-SubCell"/>
</dbReference>
<evidence type="ECO:0000256" key="5">
    <source>
        <dbReference type="ARBA" id="ARBA00023136"/>
    </source>
</evidence>
<gene>
    <name evidence="8" type="ORF">H9753_03810</name>
</gene>
<comment type="subcellular location">
    <subcellularLocation>
        <location evidence="1 6">Cell membrane</location>
        <topology evidence="1 6">Multi-pass membrane protein</topology>
    </subcellularLocation>
</comment>
<dbReference type="Proteomes" id="UP000823886">
    <property type="component" value="Unassembled WGS sequence"/>
</dbReference>
<comment type="similarity">
    <text evidence="6">Belongs to the TVP38/TMEM64 family.</text>
</comment>
<feature type="transmembrane region" description="Helical" evidence="6">
    <location>
        <begin position="50"/>
        <end position="73"/>
    </location>
</feature>
<dbReference type="InterPro" id="IPR032816">
    <property type="entry name" value="VTT_dom"/>
</dbReference>
<accession>A0A9D2PN72</accession>
<keyword evidence="3 6" id="KW-0812">Transmembrane</keyword>
<keyword evidence="4 6" id="KW-1133">Transmembrane helix</keyword>
<protein>
    <recommendedName>
        <fullName evidence="6">TVP38/TMEM64 family membrane protein</fullName>
    </recommendedName>
</protein>
<evidence type="ECO:0000256" key="6">
    <source>
        <dbReference type="RuleBase" id="RU366058"/>
    </source>
</evidence>
<evidence type="ECO:0000256" key="4">
    <source>
        <dbReference type="ARBA" id="ARBA00022989"/>
    </source>
</evidence>
<evidence type="ECO:0000313" key="8">
    <source>
        <dbReference type="EMBL" id="HJC62732.1"/>
    </source>
</evidence>
<dbReference type="AlphaFoldDB" id="A0A9D2PN72"/>
<evidence type="ECO:0000313" key="9">
    <source>
        <dbReference type="Proteomes" id="UP000823886"/>
    </source>
</evidence>
<feature type="transmembrane region" description="Helical" evidence="6">
    <location>
        <begin position="12"/>
        <end position="30"/>
    </location>
</feature>
<feature type="transmembrane region" description="Helical" evidence="6">
    <location>
        <begin position="85"/>
        <end position="104"/>
    </location>
</feature>
<feature type="transmembrane region" description="Helical" evidence="6">
    <location>
        <begin position="163"/>
        <end position="184"/>
    </location>
</feature>